<dbReference type="PANTHER" id="PTHR43549:SF3">
    <property type="entry name" value="MULTIDRUG RESISTANCE PROTEIN YPNP-RELATED"/>
    <property type="match status" value="1"/>
</dbReference>
<keyword evidence="3" id="KW-0813">Transport</keyword>
<comment type="similarity">
    <text evidence="2">Belongs to the multi antimicrobial extrusion (MATE) (TC 2.A.66.1) family.</text>
</comment>
<evidence type="ECO:0000313" key="9">
    <source>
        <dbReference type="EMBL" id="OUM84725.1"/>
    </source>
</evidence>
<evidence type="ECO:0000256" key="7">
    <source>
        <dbReference type="ARBA" id="ARBA00023136"/>
    </source>
</evidence>
<evidence type="ECO:0000256" key="3">
    <source>
        <dbReference type="ARBA" id="ARBA00022448"/>
    </source>
</evidence>
<dbReference type="NCBIfam" id="TIGR00797">
    <property type="entry name" value="matE"/>
    <property type="match status" value="1"/>
</dbReference>
<dbReference type="PANTHER" id="PTHR43549">
    <property type="entry name" value="MULTIDRUG RESISTANCE PROTEIN YPNP-RELATED"/>
    <property type="match status" value="1"/>
</dbReference>
<protein>
    <submittedName>
        <fullName evidence="9">MATE family efflux transporter</fullName>
    </submittedName>
</protein>
<evidence type="ECO:0000313" key="10">
    <source>
        <dbReference type="Proteomes" id="UP000196475"/>
    </source>
</evidence>
<gene>
    <name evidence="9" type="ORF">BAA01_05975</name>
</gene>
<feature type="transmembrane region" description="Helical" evidence="8">
    <location>
        <begin position="421"/>
        <end position="441"/>
    </location>
</feature>
<dbReference type="GO" id="GO:0042910">
    <property type="term" value="F:xenobiotic transmembrane transporter activity"/>
    <property type="evidence" value="ECO:0007669"/>
    <property type="project" value="InterPro"/>
</dbReference>
<feature type="transmembrane region" description="Helical" evidence="8">
    <location>
        <begin position="240"/>
        <end position="263"/>
    </location>
</feature>
<dbReference type="GO" id="GO:0015297">
    <property type="term" value="F:antiporter activity"/>
    <property type="evidence" value="ECO:0007669"/>
    <property type="project" value="InterPro"/>
</dbReference>
<evidence type="ECO:0000256" key="4">
    <source>
        <dbReference type="ARBA" id="ARBA00022475"/>
    </source>
</evidence>
<dbReference type="Proteomes" id="UP000196475">
    <property type="component" value="Unassembled WGS sequence"/>
</dbReference>
<keyword evidence="7 8" id="KW-0472">Membrane</keyword>
<feature type="transmembrane region" description="Helical" evidence="8">
    <location>
        <begin position="88"/>
        <end position="110"/>
    </location>
</feature>
<dbReference type="InterPro" id="IPR048279">
    <property type="entry name" value="MdtK-like"/>
</dbReference>
<dbReference type="AlphaFoldDB" id="A0A1Y3PBM1"/>
<feature type="transmembrane region" description="Helical" evidence="8">
    <location>
        <begin position="125"/>
        <end position="149"/>
    </location>
</feature>
<comment type="caution">
    <text evidence="9">The sequence shown here is derived from an EMBL/GenBank/DDBJ whole genome shotgun (WGS) entry which is preliminary data.</text>
</comment>
<evidence type="ECO:0000256" key="8">
    <source>
        <dbReference type="SAM" id="Phobius"/>
    </source>
</evidence>
<feature type="transmembrane region" description="Helical" evidence="8">
    <location>
        <begin position="283"/>
        <end position="303"/>
    </location>
</feature>
<evidence type="ECO:0000256" key="5">
    <source>
        <dbReference type="ARBA" id="ARBA00022692"/>
    </source>
</evidence>
<evidence type="ECO:0000256" key="1">
    <source>
        <dbReference type="ARBA" id="ARBA00004651"/>
    </source>
</evidence>
<feature type="transmembrane region" description="Helical" evidence="8">
    <location>
        <begin position="324"/>
        <end position="348"/>
    </location>
</feature>
<name>A0A1Y3PBM1_9BACI</name>
<feature type="transmembrane region" description="Helical" evidence="8">
    <location>
        <begin position="387"/>
        <end position="409"/>
    </location>
</feature>
<feature type="transmembrane region" description="Helical" evidence="8">
    <location>
        <begin position="161"/>
        <end position="185"/>
    </location>
</feature>
<dbReference type="InterPro" id="IPR052031">
    <property type="entry name" value="Membrane_Transporter-Flippase"/>
</dbReference>
<dbReference type="CDD" id="cd13138">
    <property type="entry name" value="MATE_yoeA_like"/>
    <property type="match status" value="1"/>
</dbReference>
<dbReference type="InterPro" id="IPR002528">
    <property type="entry name" value="MATE_fam"/>
</dbReference>
<feature type="transmembrane region" description="Helical" evidence="8">
    <location>
        <begin position="191"/>
        <end position="214"/>
    </location>
</feature>
<reference evidence="10" key="1">
    <citation type="submission" date="2016-06" db="EMBL/GenBank/DDBJ databases">
        <authorList>
            <person name="Nascimento L."/>
            <person name="Pereira R.V."/>
            <person name="Martins L.F."/>
            <person name="Quaggio R.B."/>
            <person name="Silva A.M."/>
            <person name="Setubal J.C."/>
        </authorList>
    </citation>
    <scope>NUCLEOTIDE SEQUENCE [LARGE SCALE GENOMIC DNA]</scope>
</reference>
<dbReference type="Pfam" id="PF01554">
    <property type="entry name" value="MatE"/>
    <property type="match status" value="2"/>
</dbReference>
<keyword evidence="6 8" id="KW-1133">Transmembrane helix</keyword>
<feature type="transmembrane region" description="Helical" evidence="8">
    <location>
        <begin position="43"/>
        <end position="67"/>
    </location>
</feature>
<keyword evidence="4" id="KW-1003">Cell membrane</keyword>
<dbReference type="PIRSF" id="PIRSF006603">
    <property type="entry name" value="DinF"/>
    <property type="match status" value="1"/>
</dbReference>
<sequence>MPETKAPSWQTMLAFLIPMMLSNFLQSISGTISSILLGQFIGVHALAAVSIFFPVLFFMISFIIGMGNASTVLIGQAYGARDERQLKAVVGTSLSFTFLLGVALAGLGIFFREKIFQAIGTPPDIFAIAVSYATCLFVGLPILFPYIMYTTFLRGTGDSKTPFYFLLISTGLTLMLTPVLTLGWLGFPRLGINGAAVSLIGAELITFILLLLYLQRIHHPLRLDKQAVRHLKINPAILKLMFKIGIPTGIQMIMISLSAIALMALVNQYGSNATAAYGAANQIISYVQMPAISIGMTVAIFGAQAIGAGKMNGLRHILHTGLKLNLVISGTLILCTYLFSKSILSWFITEKGALEIAMNLLVMTLWSYLLFGNMSVLTGMMRSSGDVFWPTLLSVLNIWCIQVPSAFLLSKFSPLGIKGIWLSYPLAFAGGLLAQTVYYHFFWKKKEKVRLIPAQTTSTQK</sequence>
<proteinExistence type="inferred from homology"/>
<dbReference type="GO" id="GO:0005886">
    <property type="term" value="C:plasma membrane"/>
    <property type="evidence" value="ECO:0007669"/>
    <property type="project" value="UniProtKB-SubCell"/>
</dbReference>
<comment type="subcellular location">
    <subcellularLocation>
        <location evidence="1">Cell membrane</location>
        <topology evidence="1">Multi-pass membrane protein</topology>
    </subcellularLocation>
</comment>
<accession>A0A1Y3PBM1</accession>
<feature type="transmembrane region" description="Helical" evidence="8">
    <location>
        <begin position="360"/>
        <end position="380"/>
    </location>
</feature>
<dbReference type="EMBL" id="LZRT01000121">
    <property type="protein sequence ID" value="OUM84725.1"/>
    <property type="molecule type" value="Genomic_DNA"/>
</dbReference>
<feature type="transmembrane region" description="Helical" evidence="8">
    <location>
        <begin position="12"/>
        <end position="37"/>
    </location>
</feature>
<keyword evidence="5 8" id="KW-0812">Transmembrane</keyword>
<evidence type="ECO:0000256" key="2">
    <source>
        <dbReference type="ARBA" id="ARBA00010199"/>
    </source>
</evidence>
<evidence type="ECO:0000256" key="6">
    <source>
        <dbReference type="ARBA" id="ARBA00022989"/>
    </source>
</evidence>
<organism evidence="9 10">
    <name type="scientific">Bacillus thermozeamaize</name>
    <dbReference type="NCBI Taxonomy" id="230954"/>
    <lineage>
        <taxon>Bacteria</taxon>
        <taxon>Bacillati</taxon>
        <taxon>Bacillota</taxon>
        <taxon>Bacilli</taxon>
        <taxon>Bacillales</taxon>
        <taxon>Bacillaceae</taxon>
        <taxon>Bacillus</taxon>
    </lineage>
</organism>